<dbReference type="InterPro" id="IPR032834">
    <property type="entry name" value="NatK-like_C"/>
</dbReference>
<protein>
    <recommendedName>
        <fullName evidence="2">Sensor histidine kinase NatK-like C-terminal domain-containing protein</fullName>
    </recommendedName>
</protein>
<organism evidence="3 4">
    <name type="scientific">Companilactobacillus bobalius</name>
    <dbReference type="NCBI Taxonomy" id="2801451"/>
    <lineage>
        <taxon>Bacteria</taxon>
        <taxon>Bacillati</taxon>
        <taxon>Bacillota</taxon>
        <taxon>Bacilli</taxon>
        <taxon>Lactobacillales</taxon>
        <taxon>Lactobacillaceae</taxon>
        <taxon>Companilactobacillus</taxon>
    </lineage>
</organism>
<proteinExistence type="predicted"/>
<dbReference type="Gene3D" id="3.30.565.10">
    <property type="entry name" value="Histidine kinase-like ATPase, C-terminal domain"/>
    <property type="match status" value="1"/>
</dbReference>
<keyword evidence="1" id="KW-0812">Transmembrane</keyword>
<evidence type="ECO:0000313" key="4">
    <source>
        <dbReference type="Proteomes" id="UP000196232"/>
    </source>
</evidence>
<dbReference type="PANTHER" id="PTHR40448:SF1">
    <property type="entry name" value="TWO-COMPONENT SENSOR HISTIDINE KINASE"/>
    <property type="match status" value="1"/>
</dbReference>
<accession>A0A202FCQ8</accession>
<dbReference type="EMBL" id="MYFM01000003">
    <property type="protein sequence ID" value="OVE98256.1"/>
    <property type="molecule type" value="Genomic_DNA"/>
</dbReference>
<dbReference type="AlphaFoldDB" id="A0A202FCQ8"/>
<reference evidence="3 4" key="1">
    <citation type="submission" date="2017-03" db="EMBL/GenBank/DDBJ databases">
        <title>Genome sequence of Lactobacillus bobalius KACC 16343.</title>
        <authorList>
            <person name="Chun J."/>
        </authorList>
    </citation>
    <scope>NUCLEOTIDE SEQUENCE [LARGE SCALE GENOMIC DNA]</scope>
    <source>
        <strain evidence="3 4">KACC 16343</strain>
    </source>
</reference>
<dbReference type="Proteomes" id="UP000196232">
    <property type="component" value="Unassembled WGS sequence"/>
</dbReference>
<dbReference type="InterPro" id="IPR036890">
    <property type="entry name" value="HATPase_C_sf"/>
</dbReference>
<feature type="transmembrane region" description="Helical" evidence="1">
    <location>
        <begin position="78"/>
        <end position="99"/>
    </location>
</feature>
<gene>
    <name evidence="3" type="ORF">LKACC16343_01142</name>
</gene>
<comment type="caution">
    <text evidence="3">The sequence shown here is derived from an EMBL/GenBank/DDBJ whole genome shotgun (WGS) entry which is preliminary data.</text>
</comment>
<feature type="domain" description="Sensor histidine kinase NatK-like C-terminal" evidence="2">
    <location>
        <begin position="328"/>
        <end position="426"/>
    </location>
</feature>
<feature type="transmembrane region" description="Helical" evidence="1">
    <location>
        <begin position="41"/>
        <end position="57"/>
    </location>
</feature>
<evidence type="ECO:0000313" key="3">
    <source>
        <dbReference type="EMBL" id="OVE98256.1"/>
    </source>
</evidence>
<evidence type="ECO:0000256" key="1">
    <source>
        <dbReference type="SAM" id="Phobius"/>
    </source>
</evidence>
<feature type="transmembrane region" description="Helical" evidence="1">
    <location>
        <begin position="183"/>
        <end position="208"/>
    </location>
</feature>
<feature type="transmembrane region" description="Helical" evidence="1">
    <location>
        <begin position="153"/>
        <end position="171"/>
    </location>
</feature>
<feature type="transmembrane region" description="Helical" evidence="1">
    <location>
        <begin position="16"/>
        <end position="35"/>
    </location>
</feature>
<dbReference type="Pfam" id="PF14501">
    <property type="entry name" value="HATPase_c_5"/>
    <property type="match status" value="1"/>
</dbReference>
<dbReference type="SUPFAM" id="SSF55874">
    <property type="entry name" value="ATPase domain of HSP90 chaperone/DNA topoisomerase II/histidine kinase"/>
    <property type="match status" value="1"/>
</dbReference>
<dbReference type="PANTHER" id="PTHR40448">
    <property type="entry name" value="TWO-COMPONENT SENSOR HISTIDINE KINASE"/>
    <property type="match status" value="1"/>
</dbReference>
<keyword evidence="1" id="KW-1133">Transmembrane helix</keyword>
<keyword evidence="1" id="KW-0472">Membrane</keyword>
<dbReference type="GO" id="GO:0042802">
    <property type="term" value="F:identical protein binding"/>
    <property type="evidence" value="ECO:0007669"/>
    <property type="project" value="TreeGrafter"/>
</dbReference>
<evidence type="ECO:0000259" key="2">
    <source>
        <dbReference type="Pfam" id="PF14501"/>
    </source>
</evidence>
<sequence length="432" mass="50490">MLFAILQLKHYFIRKFSLRFFLADIALALVFGYIGLFFDELFVLFFIGAILIFNWCVKRYRANMQNSIALIMAANIELVLFSLGTYSARILFFIAYNQWRLTLLETYQEYFIPISLVINLLYLLIVVLVFEHFRYQTIKLWLQIEKYHLGKRVLVLSLGIFISFMVIMIISDLQSVTATIQASLILIFSILLIFAYYQLTVFVHAIAIQNEAREKLTYNKQLNEYLTSVQQQYTELRKFKHDFQNIMLAIKPIVDQSNSQELKDYYRDITKEKNEMSLVSRGNISQAQAIDNDLIRGLIIQKFFIAKSRQIDFHLELSQKHYQFENEVLIIVRILGILIDNAFEYVEEIADKEVTCAITQTENTTEITIDNRLNENINLKDIFQSGYSTKKNHSGFGLANVRKLINESDNLYLETKTVHDHLMMTLIIVGGD</sequence>
<name>A0A202FCQ8_9LACO</name>
<feature type="transmembrane region" description="Helical" evidence="1">
    <location>
        <begin position="111"/>
        <end position="133"/>
    </location>
</feature>